<organism evidence="1 2">
    <name type="scientific">Ottowia oryzae</name>
    <dbReference type="NCBI Taxonomy" id="2109914"/>
    <lineage>
        <taxon>Bacteria</taxon>
        <taxon>Pseudomonadati</taxon>
        <taxon>Pseudomonadota</taxon>
        <taxon>Betaproteobacteria</taxon>
        <taxon>Burkholderiales</taxon>
        <taxon>Comamonadaceae</taxon>
        <taxon>Ottowia</taxon>
    </lineage>
</organism>
<dbReference type="KEGG" id="otk:C6570_07920"/>
<keyword evidence="2" id="KW-1185">Reference proteome</keyword>
<protein>
    <submittedName>
        <fullName evidence="1">Uncharacterized protein</fullName>
    </submittedName>
</protein>
<accession>A0A2S0MEB9</accession>
<name>A0A2S0MEB9_9BURK</name>
<gene>
    <name evidence="1" type="ORF">C6570_07920</name>
</gene>
<sequence>MALSVTAAQADDASTPKAENAEACLFKPNANLVASGQPVVSVLLSPRMPYAIPEWKRMAVDAEREGFRTAVYRDPRVPEREWREAAVRADAHDLLEAPVMDEPTAASCGLLNHTPAALVSRCHQVHPWPILGVMPKEGWLAVLRSRLSLFQPGACE</sequence>
<dbReference type="RefSeq" id="WP_106702731.1">
    <property type="nucleotide sequence ID" value="NZ_CP027666.1"/>
</dbReference>
<dbReference type="Proteomes" id="UP000239709">
    <property type="component" value="Chromosome"/>
</dbReference>
<dbReference type="OrthoDB" id="8911950at2"/>
<proteinExistence type="predicted"/>
<reference evidence="1 2" key="1">
    <citation type="submission" date="2018-03" db="EMBL/GenBank/DDBJ databases">
        <title>Genome sequencing of Ottowia sp.</title>
        <authorList>
            <person name="Kim S.-J."/>
            <person name="Heo J."/>
            <person name="Kwon S.-W."/>
        </authorList>
    </citation>
    <scope>NUCLEOTIDE SEQUENCE [LARGE SCALE GENOMIC DNA]</scope>
    <source>
        <strain evidence="1 2">KADR8-3</strain>
    </source>
</reference>
<evidence type="ECO:0000313" key="1">
    <source>
        <dbReference type="EMBL" id="AVO34176.1"/>
    </source>
</evidence>
<dbReference type="AlphaFoldDB" id="A0A2S0MEB9"/>
<dbReference type="EMBL" id="CP027666">
    <property type="protein sequence ID" value="AVO34176.1"/>
    <property type="molecule type" value="Genomic_DNA"/>
</dbReference>
<evidence type="ECO:0000313" key="2">
    <source>
        <dbReference type="Proteomes" id="UP000239709"/>
    </source>
</evidence>